<organism evidence="2 3">
    <name type="scientific">Hydrocarboniphaga daqingensis</name>
    <dbReference type="NCBI Taxonomy" id="490188"/>
    <lineage>
        <taxon>Bacteria</taxon>
        <taxon>Pseudomonadati</taxon>
        <taxon>Pseudomonadota</taxon>
        <taxon>Gammaproteobacteria</taxon>
        <taxon>Nevskiales</taxon>
        <taxon>Nevskiaceae</taxon>
        <taxon>Hydrocarboniphaga</taxon>
    </lineage>
</organism>
<keyword evidence="3" id="KW-1185">Reference proteome</keyword>
<dbReference type="EMBL" id="FQWZ01000001">
    <property type="protein sequence ID" value="SHG49750.1"/>
    <property type="molecule type" value="Genomic_DNA"/>
</dbReference>
<feature type="signal peptide" evidence="1">
    <location>
        <begin position="1"/>
        <end position="27"/>
    </location>
</feature>
<protein>
    <submittedName>
        <fullName evidence="2">Uncharacterized conserved protein, contains GH25 family domain</fullName>
    </submittedName>
</protein>
<proteinExistence type="predicted"/>
<sequence length="277" mass="29582">MTSRKHSIKTQALLTAAALLLPLAAQAHKPWLAPSKTVLSVGQWVTVDAAASTVPFVRDHNAMRLDNLAITAPDGRSVAPDNTASGKLRSTFDLQLTQPGTYRIAMLNGGISASWQDNGQTRRYPPRGQPFNTAEFANAVPATATGLKVSQSIGRLETYVTAGKPSVGALKPTGRGLELAPVTAFNDLYVGERATFQLLIDGKPAQGVEVELIADGARYRDAVGEVMLKTDGNGQFSVEWPQPGLYYLSASITDDKAEKPATERRSSYAGVFEVLSP</sequence>
<accession>A0A1M5KAU7</accession>
<dbReference type="STRING" id="490188.SAMN04488068_0447"/>
<dbReference type="Proteomes" id="UP000199758">
    <property type="component" value="Unassembled WGS sequence"/>
</dbReference>
<keyword evidence="1" id="KW-0732">Signal</keyword>
<gene>
    <name evidence="2" type="ORF">SAMN04488068_0447</name>
</gene>
<evidence type="ECO:0000313" key="3">
    <source>
        <dbReference type="Proteomes" id="UP000199758"/>
    </source>
</evidence>
<dbReference type="AlphaFoldDB" id="A0A1M5KAU7"/>
<dbReference type="InterPro" id="IPR019613">
    <property type="entry name" value="DUF4198"/>
</dbReference>
<evidence type="ECO:0000313" key="2">
    <source>
        <dbReference type="EMBL" id="SHG49750.1"/>
    </source>
</evidence>
<evidence type="ECO:0000256" key="1">
    <source>
        <dbReference type="SAM" id="SignalP"/>
    </source>
</evidence>
<feature type="chain" id="PRO_5012680238" evidence="1">
    <location>
        <begin position="28"/>
        <end position="277"/>
    </location>
</feature>
<reference evidence="2 3" key="1">
    <citation type="submission" date="2016-11" db="EMBL/GenBank/DDBJ databases">
        <authorList>
            <person name="Jaros S."/>
            <person name="Januszkiewicz K."/>
            <person name="Wedrychowicz H."/>
        </authorList>
    </citation>
    <scope>NUCLEOTIDE SEQUENCE [LARGE SCALE GENOMIC DNA]</scope>
    <source>
        <strain evidence="2 3">CGMCC 1.7049</strain>
    </source>
</reference>
<dbReference type="Pfam" id="PF10670">
    <property type="entry name" value="DUF4198"/>
    <property type="match status" value="1"/>
</dbReference>
<name>A0A1M5KAU7_9GAMM</name>